<dbReference type="Gene3D" id="3.40.50.1820">
    <property type="entry name" value="alpha/beta hydrolase"/>
    <property type="match status" value="1"/>
</dbReference>
<dbReference type="SUPFAM" id="SSF53474">
    <property type="entry name" value="alpha/beta-Hydrolases"/>
    <property type="match status" value="1"/>
</dbReference>
<evidence type="ECO:0000313" key="2">
    <source>
        <dbReference type="Proteomes" id="UP000015346"/>
    </source>
</evidence>
<dbReference type="STRING" id="1123069.ruthe_00494"/>
<dbReference type="RefSeq" id="WP_021096603.1">
    <property type="nucleotide sequence ID" value="NZ_KE557320.1"/>
</dbReference>
<dbReference type="InterPro" id="IPR029058">
    <property type="entry name" value="AB_hydrolase_fold"/>
</dbReference>
<proteinExistence type="predicted"/>
<accession>S9SLX3</accession>
<dbReference type="OrthoDB" id="7247356at2"/>
<dbReference type="AlphaFoldDB" id="S9SLX3"/>
<keyword evidence="2" id="KW-1185">Reference proteome</keyword>
<sequence>MNGPVPVFEGERLRATLFPGRADRVIVTFDWRREGRTGFAPLDHATGFARQGFTQIAVRTAANDWFLNRETLALEAALARAVEGRGRVQMLGFSMGAYAALRFARALGARQAVVVSPQFSLAAPWERRYPEAALWDETLGALAPRAVPGLRGLLIYDPFVPEDRLHAEAIRCLFPALQGVRLGHGGHPAIRTLRGAGGMRHVFEQAGVRAARAGPILAAHRAARRGSRGWWLRLAAHAAARRPALAALARARAQHLPPAAGDDASEP</sequence>
<name>S9SLX3_9RHOB</name>
<evidence type="ECO:0000313" key="1">
    <source>
        <dbReference type="EMBL" id="EPX87424.1"/>
    </source>
</evidence>
<comment type="caution">
    <text evidence="1">The sequence shown here is derived from an EMBL/GenBank/DDBJ whole genome shotgun (WGS) entry which is preliminary data.</text>
</comment>
<organism evidence="1 2">
    <name type="scientific">Rubellimicrobium thermophilum DSM 16684</name>
    <dbReference type="NCBI Taxonomy" id="1123069"/>
    <lineage>
        <taxon>Bacteria</taxon>
        <taxon>Pseudomonadati</taxon>
        <taxon>Pseudomonadota</taxon>
        <taxon>Alphaproteobacteria</taxon>
        <taxon>Rhodobacterales</taxon>
        <taxon>Roseobacteraceae</taxon>
        <taxon>Rubellimicrobium</taxon>
    </lineage>
</organism>
<reference evidence="1 2" key="1">
    <citation type="journal article" date="2013" name="Stand. Genomic Sci.">
        <title>Genome sequence of the reddish-pigmented Rubellimicrobium thermophilum type strain (DSM 16684(T)), a member of the Roseobacter clade.</title>
        <authorList>
            <person name="Fiebig A."/>
            <person name="Riedel T."/>
            <person name="Gronow S."/>
            <person name="Petersen J."/>
            <person name="Klenk H.P."/>
            <person name="Goker M."/>
        </authorList>
    </citation>
    <scope>NUCLEOTIDE SEQUENCE [LARGE SCALE GENOMIC DNA]</scope>
    <source>
        <strain evidence="1 2">DSM 16684</strain>
    </source>
</reference>
<protein>
    <recommendedName>
        <fullName evidence="3">Alpha/beta hydrolase family</fullName>
    </recommendedName>
</protein>
<dbReference type="Proteomes" id="UP000015346">
    <property type="component" value="Unassembled WGS sequence"/>
</dbReference>
<gene>
    <name evidence="1" type="ORF">ruthe_00494</name>
</gene>
<dbReference type="HOGENOM" id="CLU_1041293_0_0_5"/>
<evidence type="ECO:0008006" key="3">
    <source>
        <dbReference type="Google" id="ProtNLM"/>
    </source>
</evidence>
<dbReference type="EMBL" id="AOLV01000007">
    <property type="protein sequence ID" value="EPX87424.1"/>
    <property type="molecule type" value="Genomic_DNA"/>
</dbReference>